<keyword evidence="2" id="KW-0812">Transmembrane</keyword>
<reference evidence="4" key="1">
    <citation type="submission" date="2023-03" db="EMBL/GenBank/DDBJ databases">
        <title>Mating type loci evolution in Malassezia.</title>
        <authorList>
            <person name="Coelho M.A."/>
        </authorList>
    </citation>
    <scope>NUCLEOTIDE SEQUENCE</scope>
    <source>
        <strain evidence="4">CBS 14135</strain>
    </source>
</reference>
<sequence length="466" mass="48149">MQKTFLFLAVLSALTSSSASEPPSAPTSAPERVAVWDGARFGHADVPDTASPKVVRRHLRHRRRLPDFASLIPGLNIASSLWAGEFTTIPVTQPAGGASSSRNTRGSDNGGQRTRDTNGNRGSSSNNGDQRRTSNRPSSTYGNTQGANGSSSRSQSGGNGASRASSNGNGGAGAASTSTTGTPSKPAEPQPKENHTGLIAGVSTAGGVVLLAIIGVVIAKLFGRRIVRSFRNDEIKWPEMQQDAAAAHAPLPARRTGGAGFDMGGESDDEGNEHVMHDDSFKPAESFGNGSLLQGPTPAMQPVQYPANETYMQGVGAGGNAYTTNYASAAPPATNVEGLMPGAVVSHASANAPRDATGAEVPAALQPAHGQRPSAKGGSATATVPQQYLDVDQSNSFETYSQATDQHGYPVSAIAEVYGAAPPYAETETHYGMAAHDVYDASAASPYEADAYVPHSYANSSVHHHD</sequence>
<feature type="compositionally biased region" description="Low complexity" evidence="1">
    <location>
        <begin position="145"/>
        <end position="167"/>
    </location>
</feature>
<feature type="signal peptide" evidence="3">
    <location>
        <begin position="1"/>
        <end position="19"/>
    </location>
</feature>
<dbReference type="Proteomes" id="UP001216638">
    <property type="component" value="Chromosome 3"/>
</dbReference>
<dbReference type="EMBL" id="CP119953">
    <property type="protein sequence ID" value="WFC95886.1"/>
    <property type="molecule type" value="Genomic_DNA"/>
</dbReference>
<keyword evidence="5" id="KW-1185">Reference proteome</keyword>
<evidence type="ECO:0000313" key="5">
    <source>
        <dbReference type="Proteomes" id="UP001216638"/>
    </source>
</evidence>
<protein>
    <recommendedName>
        <fullName evidence="6">Mid2 domain-containing protein</fullName>
    </recommendedName>
</protein>
<dbReference type="AlphaFoldDB" id="A0AAF0DUB4"/>
<evidence type="ECO:0000313" key="4">
    <source>
        <dbReference type="EMBL" id="WFC95886.1"/>
    </source>
</evidence>
<feature type="compositionally biased region" description="Polar residues" evidence="1">
    <location>
        <begin position="98"/>
        <end position="112"/>
    </location>
</feature>
<evidence type="ECO:0000256" key="1">
    <source>
        <dbReference type="SAM" id="MobiDB-lite"/>
    </source>
</evidence>
<proteinExistence type="predicted"/>
<accession>A0AAF0DUB4</accession>
<keyword evidence="2" id="KW-0472">Membrane</keyword>
<evidence type="ECO:0000256" key="2">
    <source>
        <dbReference type="SAM" id="Phobius"/>
    </source>
</evidence>
<gene>
    <name evidence="4" type="ORF">MBRA1_002540</name>
</gene>
<feature type="transmembrane region" description="Helical" evidence="2">
    <location>
        <begin position="198"/>
        <end position="222"/>
    </location>
</feature>
<feature type="compositionally biased region" description="Polar residues" evidence="1">
    <location>
        <begin position="135"/>
        <end position="144"/>
    </location>
</feature>
<organism evidence="4 5">
    <name type="scientific">Malassezia brasiliensis</name>
    <dbReference type="NCBI Taxonomy" id="1821822"/>
    <lineage>
        <taxon>Eukaryota</taxon>
        <taxon>Fungi</taxon>
        <taxon>Dikarya</taxon>
        <taxon>Basidiomycota</taxon>
        <taxon>Ustilaginomycotina</taxon>
        <taxon>Malasseziomycetes</taxon>
        <taxon>Malasseziales</taxon>
        <taxon>Malasseziaceae</taxon>
        <taxon>Malassezia</taxon>
    </lineage>
</organism>
<evidence type="ECO:0000256" key="3">
    <source>
        <dbReference type="SAM" id="SignalP"/>
    </source>
</evidence>
<name>A0AAF0DUB4_9BASI</name>
<evidence type="ECO:0008006" key="6">
    <source>
        <dbReference type="Google" id="ProtNLM"/>
    </source>
</evidence>
<feature type="chain" id="PRO_5041920243" description="Mid2 domain-containing protein" evidence="3">
    <location>
        <begin position="20"/>
        <end position="466"/>
    </location>
</feature>
<feature type="compositionally biased region" description="Low complexity" evidence="1">
    <location>
        <begin position="119"/>
        <end position="128"/>
    </location>
</feature>
<feature type="region of interest" description="Disordered" evidence="1">
    <location>
        <begin position="92"/>
        <end position="198"/>
    </location>
</feature>
<keyword evidence="2" id="KW-1133">Transmembrane helix</keyword>
<keyword evidence="3" id="KW-0732">Signal</keyword>